<evidence type="ECO:0000313" key="22">
    <source>
        <dbReference type="Proteomes" id="UP001204798"/>
    </source>
</evidence>
<evidence type="ECO:0000259" key="20">
    <source>
        <dbReference type="PROSITE" id="PS50109"/>
    </source>
</evidence>
<evidence type="ECO:0000256" key="14">
    <source>
        <dbReference type="ARBA" id="ARBA00023004"/>
    </source>
</evidence>
<gene>
    <name evidence="21" type="ORF">M2350_000531</name>
</gene>
<dbReference type="InterPro" id="IPR004358">
    <property type="entry name" value="Sig_transdc_His_kin-like_C"/>
</dbReference>
<dbReference type="Gene3D" id="1.20.5.1930">
    <property type="match status" value="1"/>
</dbReference>
<evidence type="ECO:0000256" key="3">
    <source>
        <dbReference type="ARBA" id="ARBA00004496"/>
    </source>
</evidence>
<keyword evidence="9" id="KW-0808">Transferase</keyword>
<evidence type="ECO:0000256" key="1">
    <source>
        <dbReference type="ARBA" id="ARBA00000085"/>
    </source>
</evidence>
<dbReference type="Gene3D" id="3.30.565.10">
    <property type="entry name" value="Histidine kinase-like ATPase, C-terminal domain"/>
    <property type="match status" value="1"/>
</dbReference>
<feature type="transmembrane region" description="Helical" evidence="19">
    <location>
        <begin position="9"/>
        <end position="28"/>
    </location>
</feature>
<evidence type="ECO:0000256" key="2">
    <source>
        <dbReference type="ARBA" id="ARBA00001966"/>
    </source>
</evidence>
<evidence type="ECO:0000256" key="12">
    <source>
        <dbReference type="ARBA" id="ARBA00022777"/>
    </source>
</evidence>
<keyword evidence="14" id="KW-0408">Iron</keyword>
<keyword evidence="8" id="KW-0597">Phosphoprotein</keyword>
<evidence type="ECO:0000256" key="9">
    <source>
        <dbReference type="ARBA" id="ARBA00022679"/>
    </source>
</evidence>
<evidence type="ECO:0000256" key="18">
    <source>
        <dbReference type="ARBA" id="ARBA00030800"/>
    </source>
</evidence>
<keyword evidence="19" id="KW-1133">Transmembrane helix</keyword>
<keyword evidence="19" id="KW-0812">Transmembrane</keyword>
<dbReference type="InterPro" id="IPR011712">
    <property type="entry name" value="Sig_transdc_His_kin_sub3_dim/P"/>
</dbReference>
<dbReference type="PRINTS" id="PR00344">
    <property type="entry name" value="BCTRLSENSOR"/>
</dbReference>
<dbReference type="GO" id="GO:0016301">
    <property type="term" value="F:kinase activity"/>
    <property type="evidence" value="ECO:0007669"/>
    <property type="project" value="UniProtKB-KW"/>
</dbReference>
<evidence type="ECO:0000256" key="16">
    <source>
        <dbReference type="ARBA" id="ARBA00023014"/>
    </source>
</evidence>
<comment type="cofactor">
    <cofactor evidence="2">
        <name>[4Fe-4S] cluster</name>
        <dbReference type="ChEBI" id="CHEBI:49883"/>
    </cofactor>
</comment>
<protein>
    <recommendedName>
        <fullName evidence="5">Oxygen sensor histidine kinase NreB</fullName>
        <ecNumber evidence="4">2.7.13.3</ecNumber>
    </recommendedName>
    <alternativeName>
        <fullName evidence="18">Nitrogen regulation protein B</fullName>
    </alternativeName>
</protein>
<dbReference type="InterPro" id="IPR036890">
    <property type="entry name" value="HATPase_C_sf"/>
</dbReference>
<dbReference type="InterPro" id="IPR003594">
    <property type="entry name" value="HATPase_dom"/>
</dbReference>
<feature type="transmembrane region" description="Helical" evidence="19">
    <location>
        <begin position="83"/>
        <end position="100"/>
    </location>
</feature>
<feature type="transmembrane region" description="Helical" evidence="19">
    <location>
        <begin position="154"/>
        <end position="172"/>
    </location>
</feature>
<dbReference type="PANTHER" id="PTHR24421">
    <property type="entry name" value="NITRATE/NITRITE SENSOR PROTEIN NARX-RELATED"/>
    <property type="match status" value="1"/>
</dbReference>
<dbReference type="Pfam" id="PF02518">
    <property type="entry name" value="HATPase_c"/>
    <property type="match status" value="1"/>
</dbReference>
<keyword evidence="19" id="KW-0472">Membrane</keyword>
<evidence type="ECO:0000256" key="19">
    <source>
        <dbReference type="SAM" id="Phobius"/>
    </source>
</evidence>
<dbReference type="EC" id="2.7.13.3" evidence="4"/>
<evidence type="ECO:0000313" key="21">
    <source>
        <dbReference type="EMBL" id="MCS3918134.1"/>
    </source>
</evidence>
<keyword evidence="6" id="KW-0004">4Fe-4S</keyword>
<dbReference type="RefSeq" id="WP_259093589.1">
    <property type="nucleotide sequence ID" value="NZ_CP130454.1"/>
</dbReference>
<comment type="function">
    <text evidence="17">Member of the two-component regulatory system NreB/NreC involved in the control of dissimilatory nitrate/nitrite reduction in response to oxygen. NreB functions as a direct oxygen sensor histidine kinase which is autophosphorylated, in the absence of oxygen, probably at the conserved histidine residue, and transfers its phosphate group probably to a conserved aspartate residue of NreC. NreB/NreC activates the expression of the nitrate (narGHJI) and nitrite (nir) reductase operons, as well as the putative nitrate transporter gene narT.</text>
</comment>
<dbReference type="SMART" id="SM00387">
    <property type="entry name" value="HATPase_c"/>
    <property type="match status" value="1"/>
</dbReference>
<keyword evidence="13" id="KW-0067">ATP-binding</keyword>
<feature type="domain" description="Histidine kinase" evidence="20">
    <location>
        <begin position="197"/>
        <end position="388"/>
    </location>
</feature>
<keyword evidence="22" id="KW-1185">Reference proteome</keyword>
<dbReference type="SUPFAM" id="SSF55874">
    <property type="entry name" value="ATPase domain of HSP90 chaperone/DNA topoisomerase II/histidine kinase"/>
    <property type="match status" value="1"/>
</dbReference>
<comment type="subcellular location">
    <subcellularLocation>
        <location evidence="3">Cytoplasm</location>
    </subcellularLocation>
</comment>
<evidence type="ECO:0000256" key="10">
    <source>
        <dbReference type="ARBA" id="ARBA00022723"/>
    </source>
</evidence>
<dbReference type="CDD" id="cd16917">
    <property type="entry name" value="HATPase_UhpB-NarQ-NarX-like"/>
    <property type="match status" value="1"/>
</dbReference>
<keyword evidence="10" id="KW-0479">Metal-binding</keyword>
<dbReference type="PROSITE" id="PS50109">
    <property type="entry name" value="HIS_KIN"/>
    <property type="match status" value="1"/>
</dbReference>
<evidence type="ECO:0000256" key="6">
    <source>
        <dbReference type="ARBA" id="ARBA00022485"/>
    </source>
</evidence>
<accession>A0ABT2EJK9</accession>
<reference evidence="21 22" key="1">
    <citation type="submission" date="2022-08" db="EMBL/GenBank/DDBJ databases">
        <title>Bacterial and archaeal communities from various locations to study Microbial Dark Matter (Phase II).</title>
        <authorList>
            <person name="Stepanauskas R."/>
        </authorList>
    </citation>
    <scope>NUCLEOTIDE SEQUENCE [LARGE SCALE GENOMIC DNA]</scope>
    <source>
        <strain evidence="21 22">PD1</strain>
    </source>
</reference>
<evidence type="ECO:0000256" key="11">
    <source>
        <dbReference type="ARBA" id="ARBA00022741"/>
    </source>
</evidence>
<dbReference type="InterPro" id="IPR050482">
    <property type="entry name" value="Sensor_HK_TwoCompSys"/>
</dbReference>
<dbReference type="Pfam" id="PF25323">
    <property type="entry name" value="6TM_PilS"/>
    <property type="match status" value="1"/>
</dbReference>
<evidence type="ECO:0000256" key="8">
    <source>
        <dbReference type="ARBA" id="ARBA00022553"/>
    </source>
</evidence>
<proteinExistence type="predicted"/>
<feature type="transmembrane region" description="Helical" evidence="19">
    <location>
        <begin position="40"/>
        <end position="63"/>
    </location>
</feature>
<dbReference type="PANTHER" id="PTHR24421:SF10">
    <property type="entry name" value="NITRATE_NITRITE SENSOR PROTEIN NARQ"/>
    <property type="match status" value="1"/>
</dbReference>
<dbReference type="Proteomes" id="UP001204798">
    <property type="component" value="Unassembled WGS sequence"/>
</dbReference>
<keyword evidence="7" id="KW-0963">Cytoplasm</keyword>
<organism evidence="21 22">
    <name type="scientific">Candidatus Fervidibacter sacchari</name>
    <dbReference type="NCBI Taxonomy" id="1448929"/>
    <lineage>
        <taxon>Bacteria</taxon>
        <taxon>Candidatus Fervidibacterota</taxon>
        <taxon>Candidatus Fervidibacter</taxon>
    </lineage>
</organism>
<comment type="caution">
    <text evidence="21">The sequence shown here is derived from an EMBL/GenBank/DDBJ whole genome shotgun (WGS) entry which is preliminary data.</text>
</comment>
<evidence type="ECO:0000256" key="15">
    <source>
        <dbReference type="ARBA" id="ARBA00023012"/>
    </source>
</evidence>
<dbReference type="InterPro" id="IPR005467">
    <property type="entry name" value="His_kinase_dom"/>
</dbReference>
<keyword evidence="11" id="KW-0547">Nucleotide-binding</keyword>
<keyword evidence="16" id="KW-0411">Iron-sulfur</keyword>
<evidence type="ECO:0000256" key="7">
    <source>
        <dbReference type="ARBA" id="ARBA00022490"/>
    </source>
</evidence>
<keyword evidence="15" id="KW-0902">Two-component regulatory system</keyword>
<dbReference type="Pfam" id="PF07730">
    <property type="entry name" value="HisKA_3"/>
    <property type="match status" value="1"/>
</dbReference>
<dbReference type="EMBL" id="JANUCP010000001">
    <property type="protein sequence ID" value="MCS3918134.1"/>
    <property type="molecule type" value="Genomic_DNA"/>
</dbReference>
<evidence type="ECO:0000256" key="4">
    <source>
        <dbReference type="ARBA" id="ARBA00012438"/>
    </source>
</evidence>
<name>A0ABT2EJK9_9BACT</name>
<feature type="transmembrane region" description="Helical" evidence="19">
    <location>
        <begin position="126"/>
        <end position="142"/>
    </location>
</feature>
<comment type="catalytic activity">
    <reaction evidence="1">
        <text>ATP + protein L-histidine = ADP + protein N-phospho-L-histidine.</text>
        <dbReference type="EC" id="2.7.13.3"/>
    </reaction>
</comment>
<evidence type="ECO:0000256" key="5">
    <source>
        <dbReference type="ARBA" id="ARBA00017322"/>
    </source>
</evidence>
<sequence>MTEQQRRQLVIVACWWAGILFALLWFQFPYVRGLFQQPPPFIYSLYALAVVYVALRTAIVFALPYIALRTQHTALNWLGRDHWLVMPDMLLLTFGVHFTGGIQSDLYLAFFVPIVACGLAYRVRFTLLIALAAAVLHLAATWHDRFEPHYWEYVATRTFFFAIVGWLVSFIARSEEGRRQRENVLRQELAIAEERARIARELHDSAGNALVAAIQHAQLCQHLLSQSPEQARQQLSEHITALRHALDEMRELVFHLRPVSLSPDEFVNALKQFIARFSQRTGIQVNLQLDDLTISSPAISIALMRLVQEALTNAVKHGKATAVEVTLKREGKNLVGIIRDNGVGFEPEQTSTGLGLQTMRERVAAFGGSLEIRSAPQQGTTVEFTLPL</sequence>
<keyword evidence="12 21" id="KW-0418">Kinase</keyword>
<evidence type="ECO:0000256" key="17">
    <source>
        <dbReference type="ARBA" id="ARBA00024827"/>
    </source>
</evidence>
<feature type="transmembrane region" description="Helical" evidence="19">
    <location>
        <begin position="106"/>
        <end position="121"/>
    </location>
</feature>
<evidence type="ECO:0000256" key="13">
    <source>
        <dbReference type="ARBA" id="ARBA00022840"/>
    </source>
</evidence>